<dbReference type="EMBL" id="KX670790">
    <property type="protein sequence ID" value="AOZ65014.1"/>
    <property type="molecule type" value="Genomic_DNA"/>
</dbReference>
<keyword evidence="2" id="KW-1185">Reference proteome</keyword>
<proteinExistence type="predicted"/>
<organism evidence="1 2">
    <name type="scientific">Streptomyces phage Rima</name>
    <dbReference type="NCBI Taxonomy" id="1897525"/>
    <lineage>
        <taxon>Viruses</taxon>
        <taxon>Duplodnaviria</taxon>
        <taxon>Heunggongvirae</taxon>
        <taxon>Uroviricota</taxon>
        <taxon>Caudoviricetes</taxon>
        <taxon>Rimavirus</taxon>
        <taxon>Rimavirus rima</taxon>
    </lineage>
</organism>
<evidence type="ECO:0000313" key="2">
    <source>
        <dbReference type="Proteomes" id="UP000221790"/>
    </source>
</evidence>
<sequence length="54" mass="6243">MSGREQPTGSAEEFDPYSFAERWYHDTWPIFDPIGFSRYVSALRTLGQLDVEEG</sequence>
<dbReference type="RefSeq" id="YP_009596723.1">
    <property type="nucleotide sequence ID" value="NC_041889.1"/>
</dbReference>
<dbReference type="KEGG" id="vg:40072322"/>
<dbReference type="GeneID" id="40072322"/>
<reference evidence="1" key="1">
    <citation type="submission" date="2018-02" db="EMBL/GenBank/DDBJ databases">
        <authorList>
            <person name="Bhuiyan S."/>
            <person name="Garcia C."/>
            <person name="Cox E.C."/>
            <person name="Ali D.J."/>
            <person name="Quadri S.Y."/>
            <person name="Layton S.R."/>
            <person name="Benjamin R.C."/>
            <person name="Hughes L.E."/>
            <person name="Garlena R.A."/>
            <person name="Russell D.A."/>
            <person name="Pope W.H."/>
            <person name="Jacobs-Sera D."/>
            <person name="Hendrix R.W."/>
            <person name="Hatfull G.F."/>
        </authorList>
    </citation>
    <scope>NUCLEOTIDE SEQUENCE</scope>
</reference>
<dbReference type="Proteomes" id="UP000221790">
    <property type="component" value="Segment"/>
</dbReference>
<accession>A0A1I9SDT7</accession>
<gene>
    <name evidence="1" type="primary">62</name>
    <name evidence="1" type="ORF">SEA_RIMA_62</name>
</gene>
<name>A0A1I9SDT7_9CAUD</name>
<evidence type="ECO:0000313" key="1">
    <source>
        <dbReference type="EMBL" id="AOZ65014.1"/>
    </source>
</evidence>
<protein>
    <submittedName>
        <fullName evidence="1">Uncharacterized protein</fullName>
    </submittedName>
</protein>